<keyword evidence="10" id="KW-1185">Reference proteome</keyword>
<dbReference type="Gene3D" id="3.10.10.10">
    <property type="entry name" value="HIV Type 1 Reverse Transcriptase, subunit A, domain 1"/>
    <property type="match status" value="1"/>
</dbReference>
<dbReference type="CDD" id="cd00303">
    <property type="entry name" value="retropepsin_like"/>
    <property type="match status" value="1"/>
</dbReference>
<evidence type="ECO:0000313" key="9">
    <source>
        <dbReference type="EMBL" id="KAE8259347.1"/>
    </source>
</evidence>
<evidence type="ECO:0000313" key="10">
    <source>
        <dbReference type="Proteomes" id="UP000077521"/>
    </source>
</evidence>
<dbReference type="InterPro" id="IPR001878">
    <property type="entry name" value="Znf_CCHC"/>
</dbReference>
<reference evidence="9" key="2">
    <citation type="journal article" date="2019" name="IMA Fungus">
        <title>Genome sequencing and comparison of five Tilletia species to identify candidate genes for the detection of regulated species infecting wheat.</title>
        <authorList>
            <person name="Nguyen H.D.T."/>
            <person name="Sultana T."/>
            <person name="Kesanakurti P."/>
            <person name="Hambleton S."/>
        </authorList>
    </citation>
    <scope>NUCLEOTIDE SEQUENCE</scope>
    <source>
        <strain evidence="9">DAOMC 236416</strain>
    </source>
</reference>
<keyword evidence="6" id="KW-0238">DNA-binding</keyword>
<dbReference type="GO" id="GO:0015074">
    <property type="term" value="P:DNA integration"/>
    <property type="evidence" value="ECO:0007669"/>
    <property type="project" value="UniProtKB-KW"/>
</dbReference>
<feature type="region of interest" description="Disordered" evidence="8">
    <location>
        <begin position="1"/>
        <end position="33"/>
    </location>
</feature>
<dbReference type="InterPro" id="IPR043502">
    <property type="entry name" value="DNA/RNA_pol_sf"/>
</dbReference>
<dbReference type="CDD" id="cd09274">
    <property type="entry name" value="RNase_HI_RT_Ty3"/>
    <property type="match status" value="1"/>
</dbReference>
<evidence type="ECO:0000256" key="4">
    <source>
        <dbReference type="ARBA" id="ARBA00022842"/>
    </source>
</evidence>
<dbReference type="FunFam" id="3.10.20.370:FF:000001">
    <property type="entry name" value="Retrovirus-related Pol polyprotein from transposon 17.6-like protein"/>
    <property type="match status" value="1"/>
</dbReference>
<feature type="region of interest" description="Disordered" evidence="8">
    <location>
        <begin position="170"/>
        <end position="342"/>
    </location>
</feature>
<dbReference type="InterPro" id="IPR043128">
    <property type="entry name" value="Rev_trsase/Diguanyl_cyclase"/>
</dbReference>
<evidence type="ECO:0000256" key="5">
    <source>
        <dbReference type="ARBA" id="ARBA00022908"/>
    </source>
</evidence>
<dbReference type="FunFam" id="3.30.70.270:FF:000020">
    <property type="entry name" value="Transposon Tf2-6 polyprotein-like Protein"/>
    <property type="match status" value="1"/>
</dbReference>
<feature type="region of interest" description="Disordered" evidence="8">
    <location>
        <begin position="532"/>
        <end position="608"/>
    </location>
</feature>
<accession>A0A177TU10</accession>
<dbReference type="CDD" id="cd01647">
    <property type="entry name" value="RT_LTR"/>
    <property type="match status" value="1"/>
</dbReference>
<feature type="compositionally biased region" description="Basic residues" evidence="8">
    <location>
        <begin position="1430"/>
        <end position="1442"/>
    </location>
</feature>
<feature type="compositionally biased region" description="Basic residues" evidence="8">
    <location>
        <begin position="545"/>
        <end position="569"/>
    </location>
</feature>
<dbReference type="PANTHER" id="PTHR37984">
    <property type="entry name" value="PROTEIN CBG26694"/>
    <property type="match status" value="1"/>
</dbReference>
<feature type="region of interest" description="Disordered" evidence="8">
    <location>
        <begin position="651"/>
        <end position="684"/>
    </location>
</feature>
<dbReference type="InterPro" id="IPR001969">
    <property type="entry name" value="Aspartic_peptidase_AS"/>
</dbReference>
<evidence type="ECO:0000256" key="8">
    <source>
        <dbReference type="SAM" id="MobiDB-lite"/>
    </source>
</evidence>
<keyword evidence="4" id="KW-0460">Magnesium</keyword>
<feature type="compositionally biased region" description="Polar residues" evidence="8">
    <location>
        <begin position="1"/>
        <end position="14"/>
    </location>
</feature>
<evidence type="ECO:0000256" key="3">
    <source>
        <dbReference type="ARBA" id="ARBA00022750"/>
    </source>
</evidence>
<evidence type="ECO:0000256" key="6">
    <source>
        <dbReference type="ARBA" id="ARBA00023125"/>
    </source>
</evidence>
<name>A0A177TU10_9BASI</name>
<feature type="region of interest" description="Disordered" evidence="8">
    <location>
        <begin position="1424"/>
        <end position="1469"/>
    </location>
</feature>
<dbReference type="InterPro" id="IPR036875">
    <property type="entry name" value="Znf_CCHC_sf"/>
</dbReference>
<comment type="caution">
    <text evidence="9">The sequence shown here is derived from an EMBL/GenBank/DDBJ whole genome shotgun (WGS) entry which is preliminary data.</text>
</comment>
<keyword evidence="3" id="KW-0064">Aspartyl protease</keyword>
<evidence type="ECO:0008006" key="11">
    <source>
        <dbReference type="Google" id="ProtNLM"/>
    </source>
</evidence>
<evidence type="ECO:0000256" key="1">
    <source>
        <dbReference type="ARBA" id="ARBA00022664"/>
    </source>
</evidence>
<keyword evidence="5" id="KW-0229">DNA integration</keyword>
<dbReference type="GO" id="GO:0006508">
    <property type="term" value="P:proteolysis"/>
    <property type="evidence" value="ECO:0007669"/>
    <property type="project" value="UniProtKB-KW"/>
</dbReference>
<dbReference type="Pfam" id="PF17919">
    <property type="entry name" value="RT_RNaseH_2"/>
    <property type="match status" value="1"/>
</dbReference>
<feature type="compositionally biased region" description="Acidic residues" evidence="8">
    <location>
        <begin position="666"/>
        <end position="679"/>
    </location>
</feature>
<dbReference type="PROSITE" id="PS50158">
    <property type="entry name" value="ZF_CCHC"/>
    <property type="match status" value="1"/>
</dbReference>
<feature type="compositionally biased region" description="Polar residues" evidence="8">
    <location>
        <begin position="133"/>
        <end position="142"/>
    </location>
</feature>
<keyword evidence="3" id="KW-0378">Hydrolase</keyword>
<evidence type="ECO:0000256" key="2">
    <source>
        <dbReference type="ARBA" id="ARBA00022670"/>
    </source>
</evidence>
<keyword evidence="2" id="KW-0645">Protease</keyword>
<protein>
    <recommendedName>
        <fullName evidence="11">Reverse transcriptase</fullName>
    </recommendedName>
</protein>
<feature type="compositionally biased region" description="Low complexity" evidence="8">
    <location>
        <begin position="651"/>
        <end position="665"/>
    </location>
</feature>
<dbReference type="GO" id="GO:0008270">
    <property type="term" value="F:zinc ion binding"/>
    <property type="evidence" value="ECO:0007669"/>
    <property type="project" value="InterPro"/>
</dbReference>
<dbReference type="PROSITE" id="PS00141">
    <property type="entry name" value="ASP_PROTEASE"/>
    <property type="match status" value="1"/>
</dbReference>
<dbReference type="GO" id="GO:0006397">
    <property type="term" value="P:mRNA processing"/>
    <property type="evidence" value="ECO:0007669"/>
    <property type="project" value="UniProtKB-KW"/>
</dbReference>
<dbReference type="Gene3D" id="3.30.70.270">
    <property type="match status" value="2"/>
</dbReference>
<feature type="compositionally biased region" description="Low complexity" evidence="8">
    <location>
        <begin position="15"/>
        <end position="28"/>
    </location>
</feature>
<keyword evidence="1" id="KW-0507">mRNA processing</keyword>
<sequence length="1469" mass="164317">MSTTTQSKSTKPVQATTTTAPMSPTATTKDPPTPVAAIVEATFPAPVEEGLQDAPLDLKLREVIRLEQRYGLTHIPGTTPQAVEERMQRVIKFREDQRAFAKARRERRKTKGGKEREISGTDTEGGDGLSDDSMATTSTTRNRVVELEDKVSSMNTTMEQILQGFQRMESRLSPQSDTTPVPQDRRQLSSGTRPSTLPHQVGRQSMHSLRDPIEAVSFTTAPRPSYPRQVMTSTPIGSSSQQPLAARRSMGTPISRPRRGGGPPGGDDNGGGNGGNGDGTGRRESEGMRGGNGGGGGGDGGGGGGGDGGGGGGGDPGGDRPFDDRRSNRPEGSNNPRIPRLAELGEFDPDSKRPLAFWSHVEHLRSAALYEDRAILGMLGSCMVGEAEDWYESLYPRPITWDEWRNAFFRKWTKDTSAAVLDMVRRYFKPRSETLSSYLYDKYWLIGMESLSRIYFQRGAPADLFDMGVTQLLNLRSISELLGLVHSGLPSSWQSRLFEVRERAVSWEDYVQEMTKRESYIRAELNVHVAARDDKDDSDSDGHDRSRRWGKKRSKRTSRKDAKSKRSSKTKVESNEASSSKHKSAKAIIPTVRTDDDRRQRKKDRESGGCFVCHQQGHAARDCPNGQDEKTKAYVRRVERSFPNINQVISSALDQSSSEESNSTECTDDTSSSEESESEYDVRRVNHVRLITKATSKTSSKPGTLHQKATTLKLAVKVEGPDKYELLIDSGSEISLISTRALKSIAPDIERLPPQDIELHGFDNGEPQKTKSVVVLPVTFLGHDEEEKTEWCEFHEVERCADGWLMGVDNMIEIAVICDPVSWTATLGRSPVMKAPLLKIRTPSTNKKSASTQTSTPTNSSTQEQTPIDLSGLSQEDETIFRELDIEYPTGKETVKVAISASLNKDQQDQLLQVLQKQKVWPTKDRPLGLYKDELFDIELKDGQEGWIHSEPPRRTSPAQKQAIEEALKEHDELGLSEPGSSQHSSGVVLVPQRDKLRFCVDYRPLNAVTKDVSYFSPKTDEIYALLTTAIFLTVVDCNKGYHQFGCTQRARILTAFITLFGTRLWNRMPFGPKTAPAFFQRIIDTILAAFRFICVIAYLDDILIFSNTFEQHLKDIDNVLMALGDAGITLAPKKCAFAFTSLKLLGYRAHALGIMVDEERTRAVREFPVPTSAKEALRFYAMASWYRKFINNFAQRAQAINTAAHSDPFVWEDAQQKSFDDLKRALTTTPILRRPQMDKPFILDVDASAIGFGAALIQHDDEGKEHPIIYISRKTKKPETRYGATDLELQCVVWAISKLAHFLDGTLLTVRSDHQALRYLWDLKSEAPTGRLQRLALSLAPLRDKVKIEYRKGSFNNVADALSRAPVDDIDTSNDISYLTIHNTNIITDSTSSSIEINDKELHSWQTAYINDKTYRRIYNKLTTNKEQSKKKKKKENKKKKEKEENDEDVYKKKGGEEKVELKMTKEG</sequence>
<feature type="compositionally biased region" description="Low complexity" evidence="8">
    <location>
        <begin position="849"/>
        <end position="866"/>
    </location>
</feature>
<feature type="compositionally biased region" description="Basic residues" evidence="8">
    <location>
        <begin position="101"/>
        <end position="111"/>
    </location>
</feature>
<feature type="region of interest" description="Disordered" evidence="8">
    <location>
        <begin position="98"/>
        <end position="154"/>
    </location>
</feature>
<feature type="compositionally biased region" description="Polar residues" evidence="8">
    <location>
        <begin position="188"/>
        <end position="207"/>
    </location>
</feature>
<feature type="compositionally biased region" description="Basic and acidic residues" evidence="8">
    <location>
        <begin position="532"/>
        <end position="544"/>
    </location>
</feature>
<proteinExistence type="predicted"/>
<dbReference type="PANTHER" id="PTHR37984:SF5">
    <property type="entry name" value="PROTEIN NYNRIN-LIKE"/>
    <property type="match status" value="1"/>
</dbReference>
<keyword evidence="7" id="KW-0511">Multifunctional enzyme</keyword>
<dbReference type="Pfam" id="PF00078">
    <property type="entry name" value="RVT_1"/>
    <property type="match status" value="1"/>
</dbReference>
<feature type="region of interest" description="Disordered" evidence="8">
    <location>
        <begin position="838"/>
        <end position="874"/>
    </location>
</feature>
<feature type="compositionally biased region" description="Basic and acidic residues" evidence="8">
    <location>
        <begin position="1450"/>
        <end position="1469"/>
    </location>
</feature>
<feature type="compositionally biased region" description="Polar residues" evidence="8">
    <location>
        <begin position="230"/>
        <end position="243"/>
    </location>
</feature>
<feature type="compositionally biased region" description="Gly residues" evidence="8">
    <location>
        <begin position="260"/>
        <end position="279"/>
    </location>
</feature>
<organism evidence="9 10">
    <name type="scientific">Tilletia indica</name>
    <dbReference type="NCBI Taxonomy" id="43049"/>
    <lineage>
        <taxon>Eukaryota</taxon>
        <taxon>Fungi</taxon>
        <taxon>Dikarya</taxon>
        <taxon>Basidiomycota</taxon>
        <taxon>Ustilaginomycotina</taxon>
        <taxon>Exobasidiomycetes</taxon>
        <taxon>Tilletiales</taxon>
        <taxon>Tilletiaceae</taxon>
        <taxon>Tilletia</taxon>
    </lineage>
</organism>
<dbReference type="Proteomes" id="UP000077521">
    <property type="component" value="Unassembled WGS sequence"/>
</dbReference>
<dbReference type="InterPro" id="IPR041577">
    <property type="entry name" value="RT_RNaseH_2"/>
</dbReference>
<feature type="compositionally biased region" description="Polar residues" evidence="8">
    <location>
        <begin position="172"/>
        <end position="181"/>
    </location>
</feature>
<dbReference type="InterPro" id="IPR050951">
    <property type="entry name" value="Retrovirus_Pol_polyprotein"/>
</dbReference>
<dbReference type="SUPFAM" id="SSF56672">
    <property type="entry name" value="DNA/RNA polymerases"/>
    <property type="match status" value="1"/>
</dbReference>
<dbReference type="PROSITE" id="PS50878">
    <property type="entry name" value="RT_POL"/>
    <property type="match status" value="1"/>
</dbReference>
<feature type="compositionally biased region" description="Basic and acidic residues" evidence="8">
    <location>
        <begin position="593"/>
        <end position="607"/>
    </location>
</feature>
<dbReference type="Gene3D" id="4.10.60.10">
    <property type="entry name" value="Zinc finger, CCHC-type"/>
    <property type="match status" value="1"/>
</dbReference>
<dbReference type="SUPFAM" id="SSF57756">
    <property type="entry name" value="Retrovirus zinc finger-like domains"/>
    <property type="match status" value="1"/>
</dbReference>
<evidence type="ECO:0000256" key="7">
    <source>
        <dbReference type="ARBA" id="ARBA00023268"/>
    </source>
</evidence>
<gene>
    <name evidence="9" type="ORF">A4X13_0g1083</name>
</gene>
<dbReference type="InterPro" id="IPR000477">
    <property type="entry name" value="RT_dom"/>
</dbReference>
<dbReference type="GO" id="GO:0003677">
    <property type="term" value="F:DNA binding"/>
    <property type="evidence" value="ECO:0007669"/>
    <property type="project" value="UniProtKB-KW"/>
</dbReference>
<dbReference type="EMBL" id="LWDF02000039">
    <property type="protein sequence ID" value="KAE8259347.1"/>
    <property type="molecule type" value="Genomic_DNA"/>
</dbReference>
<dbReference type="SMART" id="SM00343">
    <property type="entry name" value="ZnF_C2HC"/>
    <property type="match status" value="1"/>
</dbReference>
<dbReference type="GO" id="GO:0004190">
    <property type="term" value="F:aspartic-type endopeptidase activity"/>
    <property type="evidence" value="ECO:0007669"/>
    <property type="project" value="UniProtKB-KW"/>
</dbReference>
<reference evidence="9" key="1">
    <citation type="submission" date="2016-04" db="EMBL/GenBank/DDBJ databases">
        <authorList>
            <person name="Nguyen H.D."/>
            <person name="Samba Siva P."/>
            <person name="Cullis J."/>
            <person name="Levesque C.A."/>
            <person name="Hambleton S."/>
        </authorList>
    </citation>
    <scope>NUCLEOTIDE SEQUENCE</scope>
    <source>
        <strain evidence="9">DAOMC 236416</strain>
    </source>
</reference>
<feature type="compositionally biased region" description="Gly residues" evidence="8">
    <location>
        <begin position="288"/>
        <end position="316"/>
    </location>
</feature>
<feature type="compositionally biased region" description="Basic and acidic residues" evidence="8">
    <location>
        <begin position="317"/>
        <end position="329"/>
    </location>
</feature>